<evidence type="ECO:0000259" key="3">
    <source>
        <dbReference type="Pfam" id="PF05448"/>
    </source>
</evidence>
<feature type="transmembrane region" description="Helical" evidence="2">
    <location>
        <begin position="567"/>
        <end position="588"/>
    </location>
</feature>
<feature type="transmembrane region" description="Helical" evidence="2">
    <location>
        <begin position="12"/>
        <end position="30"/>
    </location>
</feature>
<feature type="transmembrane region" description="Helical" evidence="2">
    <location>
        <begin position="451"/>
        <end position="471"/>
    </location>
</feature>
<feature type="transmembrane region" description="Helical" evidence="2">
    <location>
        <begin position="634"/>
        <end position="656"/>
    </location>
</feature>
<evidence type="ECO:0000256" key="2">
    <source>
        <dbReference type="SAM" id="Phobius"/>
    </source>
</evidence>
<feature type="transmembrane region" description="Helical" evidence="2">
    <location>
        <begin position="535"/>
        <end position="555"/>
    </location>
</feature>
<keyword evidence="2" id="KW-1133">Transmembrane helix</keyword>
<dbReference type="PANTHER" id="PTHR22946:SF9">
    <property type="entry name" value="POLYKETIDE TRANSFERASE AF380"/>
    <property type="match status" value="1"/>
</dbReference>
<dbReference type="InterPro" id="IPR050261">
    <property type="entry name" value="FrsA_esterase"/>
</dbReference>
<dbReference type="SUPFAM" id="SSF53474">
    <property type="entry name" value="alpha/beta-Hydrolases"/>
    <property type="match status" value="1"/>
</dbReference>
<feature type="transmembrane region" description="Helical" evidence="2">
    <location>
        <begin position="398"/>
        <end position="418"/>
    </location>
</feature>
<dbReference type="EMBL" id="JAJEQW010000008">
    <property type="protein sequence ID" value="MCC2242335.1"/>
    <property type="molecule type" value="Genomic_DNA"/>
</dbReference>
<evidence type="ECO:0000313" key="4">
    <source>
        <dbReference type="EMBL" id="MCC2242335.1"/>
    </source>
</evidence>
<evidence type="ECO:0000313" key="5">
    <source>
        <dbReference type="Proteomes" id="UP001198893"/>
    </source>
</evidence>
<dbReference type="InterPro" id="IPR029058">
    <property type="entry name" value="AB_hydrolase_fold"/>
</dbReference>
<proteinExistence type="predicted"/>
<dbReference type="AlphaFoldDB" id="A0AAW4WHW7"/>
<feature type="transmembrane region" description="Helical" evidence="2">
    <location>
        <begin position="608"/>
        <end position="627"/>
    </location>
</feature>
<accession>A0AAW4WHW7</accession>
<keyword evidence="2" id="KW-0812">Transmembrane</keyword>
<reference evidence="4" key="1">
    <citation type="submission" date="2021-10" db="EMBL/GenBank/DDBJ databases">
        <title>Anaerobic single-cell dispensing facilitates the cultivation of human gut bacteria.</title>
        <authorList>
            <person name="Afrizal A."/>
        </authorList>
    </citation>
    <scope>NUCLEOTIDE SEQUENCE</scope>
    <source>
        <strain evidence="4">CLA-AA-H204</strain>
    </source>
</reference>
<feature type="transmembrane region" description="Helical" evidence="2">
    <location>
        <begin position="347"/>
        <end position="378"/>
    </location>
</feature>
<sequence>MVNLSRKKYVRLLVVALIICLISMIGASLVNTNFGHIKVQNFSIEDANGHKIALVMYKPENATAETPAPCVVTLHGSFDAKETQDYTCLELAKRGFVVLSMDCDGHGDSDNYKDNPMDAFFTVTANPGSAFEDISTSPGSGMCDVVNYAYNSLSFVDKDQIGITGHSLGGKMANACLAYNKIQEANGGVNQVAAVFLMGNQQLNIDGVWQDHLNYDPDDTPDSGDEIPLYYDVDYGIDAGQLDENNYQTEAGGPQNFYKSANARVLINELDNYDLQEGDDVEVGKIYEGTVQGSEEKYIRALYQPYETHILNHYSLATTSNLVDFFQNAFEAPNYIDAGSLTIQYKWFFNTIGVIGFFLSVYAFASILLTTGFFGTLLAKKESDIYVPAAPKGVKGNVIYWVFLALGGLLPATFMIPLEQWIGAHKGADFATRSLFGTKIWPQGLTLEQGMWTGAAGLLGLAFFAIGYFLVSKKNGVKPADWNLKMSRSNVGKTILIVLASIGFGYGVAGFAKYFFGVDFRFISYVIKWPSSGSLLIALRFIPLVAVFYFANALCQNLCNMVAGRKEWLNTLLMCLANIIGLVCIWVYQYSGLISKGVVRLDSARVMLTWPLFINLTVCTIISRRFYKKTGKVYIGALMNTILFTVIGCANTMTLYCTNWWF</sequence>
<evidence type="ECO:0000256" key="1">
    <source>
        <dbReference type="ARBA" id="ARBA00022801"/>
    </source>
</evidence>
<dbReference type="Pfam" id="PF05448">
    <property type="entry name" value="AXE1"/>
    <property type="match status" value="1"/>
</dbReference>
<keyword evidence="2" id="KW-0472">Membrane</keyword>
<gene>
    <name evidence="4" type="ORF">LKD47_08520</name>
</gene>
<dbReference type="Gene3D" id="3.40.50.1820">
    <property type="entry name" value="alpha/beta hydrolase"/>
    <property type="match status" value="1"/>
</dbReference>
<dbReference type="GO" id="GO:0052689">
    <property type="term" value="F:carboxylic ester hydrolase activity"/>
    <property type="evidence" value="ECO:0007669"/>
    <property type="project" value="UniProtKB-ARBA"/>
</dbReference>
<feature type="domain" description="Acetyl xylan esterase" evidence="3">
    <location>
        <begin position="33"/>
        <end position="183"/>
    </location>
</feature>
<protein>
    <submittedName>
        <fullName evidence="4">Acetylxylan esterase</fullName>
    </submittedName>
</protein>
<keyword evidence="1" id="KW-0378">Hydrolase</keyword>
<organism evidence="4 5">
    <name type="scientific">Roseburia amylophila</name>
    <dbReference type="NCBI Taxonomy" id="2981794"/>
    <lineage>
        <taxon>Bacteria</taxon>
        <taxon>Bacillati</taxon>
        <taxon>Bacillota</taxon>
        <taxon>Clostridia</taxon>
        <taxon>Lachnospirales</taxon>
        <taxon>Lachnospiraceae</taxon>
        <taxon>Roseburia</taxon>
    </lineage>
</organism>
<dbReference type="PANTHER" id="PTHR22946">
    <property type="entry name" value="DIENELACTONE HYDROLASE DOMAIN-CONTAINING PROTEIN-RELATED"/>
    <property type="match status" value="1"/>
</dbReference>
<name>A0AAW4WHW7_9FIRM</name>
<dbReference type="InterPro" id="IPR008391">
    <property type="entry name" value="AXE1_dom"/>
</dbReference>
<dbReference type="Proteomes" id="UP001198893">
    <property type="component" value="Unassembled WGS sequence"/>
</dbReference>
<comment type="caution">
    <text evidence="4">The sequence shown here is derived from an EMBL/GenBank/DDBJ whole genome shotgun (WGS) entry which is preliminary data.</text>
</comment>
<feature type="transmembrane region" description="Helical" evidence="2">
    <location>
        <begin position="491"/>
        <end position="515"/>
    </location>
</feature>
<dbReference type="RefSeq" id="WP_227710190.1">
    <property type="nucleotide sequence ID" value="NZ_JAJEQW010000008.1"/>
</dbReference>